<evidence type="ECO:0000256" key="4">
    <source>
        <dbReference type="ARBA" id="ARBA00022691"/>
    </source>
</evidence>
<dbReference type="GO" id="GO:0070475">
    <property type="term" value="P:rRNA base methylation"/>
    <property type="evidence" value="ECO:0007669"/>
    <property type="project" value="TreeGrafter"/>
</dbReference>
<dbReference type="GO" id="GO:0051539">
    <property type="term" value="F:4 iron, 4 sulfur cluster binding"/>
    <property type="evidence" value="ECO:0007669"/>
    <property type="project" value="UniProtKB-KW"/>
</dbReference>
<evidence type="ECO:0000256" key="3">
    <source>
        <dbReference type="ARBA" id="ARBA00022679"/>
    </source>
</evidence>
<comment type="caution">
    <text evidence="7">The sequence shown here is derived from an EMBL/GenBank/DDBJ whole genome shotgun (WGS) entry which is preliminary data.</text>
</comment>
<keyword evidence="2 6" id="KW-0489">Methyltransferase</keyword>
<evidence type="ECO:0000313" key="7">
    <source>
        <dbReference type="EMBL" id="MBO8414838.1"/>
    </source>
</evidence>
<evidence type="ECO:0000256" key="6">
    <source>
        <dbReference type="PROSITE-ProRule" id="PRU01024"/>
    </source>
</evidence>
<keyword evidence="3 6" id="KW-0808">Transferase</keyword>
<dbReference type="Pfam" id="PF05958">
    <property type="entry name" value="tRNA_U5-meth_tr"/>
    <property type="match status" value="1"/>
</dbReference>
<dbReference type="GO" id="GO:0070041">
    <property type="term" value="F:rRNA (uridine-C5-)-methyltransferase activity"/>
    <property type="evidence" value="ECO:0007669"/>
    <property type="project" value="TreeGrafter"/>
</dbReference>
<gene>
    <name evidence="7" type="primary">rlmD</name>
    <name evidence="7" type="ORF">IAB19_00445</name>
</gene>
<feature type="binding site" evidence="6">
    <location>
        <position position="251"/>
    </location>
    <ligand>
        <name>S-adenosyl-L-methionine</name>
        <dbReference type="ChEBI" id="CHEBI:59789"/>
    </ligand>
</feature>
<keyword evidence="4 6" id="KW-0949">S-adenosyl-L-methionine</keyword>
<dbReference type="PROSITE" id="PS51687">
    <property type="entry name" value="SAM_MT_RNA_M5U"/>
    <property type="match status" value="1"/>
</dbReference>
<sequence length="419" mass="46142">MARHDGRIWFIPNLLPGEKAKVMPDVSKGSSGTAKVIKLIERSPERRSPDCPLQAQCGGCVLQYMPPETALNAKVKAAARLFNKNCKIEIGEPDFVAAGAELGYRRACRFSVRSSHGRVELGFRGQYSHELAAVDACPVLTARINALLPKLTALINQLGSKKKLGHVEFVDSDGIPGIYLRFTVVLNEADKTALREFGLAEQCLISIAVPYQDAITQEEKLTETCLTDNLSELFVTSGGCRLNFLPSAFVQVNKAVNDVMVQKVLDAVKPDSSMHILDLFCGLGNFTFALARSGAQVFGVDIVRSMIEKARENAEQNQLPNLDFTVADLEEPFENQLWARRKYDAVVLDPGRQGAKRAAVFLSKLKPQLIVMISCNPLAASRDSLQLLQNGYKLAGWGAFDMFPRTAHIELMLVFSKQE</sequence>
<dbReference type="PANTHER" id="PTHR11061:SF49">
    <property type="entry name" value="23S RRNA (URACIL(1939)-C(5))-METHYLTRANSFERASE RLMD"/>
    <property type="match status" value="1"/>
</dbReference>
<organism evidence="7 8">
    <name type="scientific">Candidatus Avisuccinivibrio stercorigallinarum</name>
    <dbReference type="NCBI Taxonomy" id="2840704"/>
    <lineage>
        <taxon>Bacteria</taxon>
        <taxon>Pseudomonadati</taxon>
        <taxon>Pseudomonadota</taxon>
        <taxon>Gammaproteobacteria</taxon>
        <taxon>Aeromonadales</taxon>
        <taxon>Succinivibrionaceae</taxon>
        <taxon>Succinivibrionaceae incertae sedis</taxon>
        <taxon>Candidatus Avisuccinivibrio</taxon>
    </lineage>
</organism>
<dbReference type="Gene3D" id="2.40.50.1070">
    <property type="match status" value="1"/>
</dbReference>
<keyword evidence="1" id="KW-0479">Metal-binding</keyword>
<dbReference type="Gene3D" id="3.40.50.150">
    <property type="entry name" value="Vaccinia Virus protein VP39"/>
    <property type="match status" value="1"/>
</dbReference>
<dbReference type="EMBL" id="JADINH010000006">
    <property type="protein sequence ID" value="MBO8414838.1"/>
    <property type="molecule type" value="Genomic_DNA"/>
</dbReference>
<dbReference type="InterPro" id="IPR012340">
    <property type="entry name" value="NA-bd_OB-fold"/>
</dbReference>
<comment type="similarity">
    <text evidence="6">Belongs to the class I-like SAM-binding methyltransferase superfamily. RNA M5U methyltransferase family.</text>
</comment>
<dbReference type="InterPro" id="IPR029063">
    <property type="entry name" value="SAM-dependent_MTases_sf"/>
</dbReference>
<evidence type="ECO:0000256" key="1">
    <source>
        <dbReference type="ARBA" id="ARBA00022485"/>
    </source>
</evidence>
<evidence type="ECO:0000256" key="5">
    <source>
        <dbReference type="ARBA" id="ARBA00023014"/>
    </source>
</evidence>
<reference evidence="7" key="1">
    <citation type="submission" date="2020-10" db="EMBL/GenBank/DDBJ databases">
        <authorList>
            <person name="Gilroy R."/>
        </authorList>
    </citation>
    <scope>NUCLEOTIDE SEQUENCE</scope>
    <source>
        <strain evidence="7">17213</strain>
    </source>
</reference>
<feature type="binding site" evidence="6">
    <location>
        <position position="280"/>
    </location>
    <ligand>
        <name>S-adenosyl-L-methionine</name>
        <dbReference type="ChEBI" id="CHEBI:59789"/>
    </ligand>
</feature>
<keyword evidence="1" id="KW-0004">4Fe-4S</keyword>
<accession>A0A9D9D9B3</accession>
<keyword evidence="5" id="KW-0411">Iron-sulfur</keyword>
<protein>
    <submittedName>
        <fullName evidence="7">23S rRNA (Uracil(1939)-C(5))-methyltransferase RlmD</fullName>
        <ecNumber evidence="7">2.1.1.190</ecNumber>
    </submittedName>
</protein>
<dbReference type="Proteomes" id="UP000823631">
    <property type="component" value="Unassembled WGS sequence"/>
</dbReference>
<proteinExistence type="inferred from homology"/>
<evidence type="ECO:0000256" key="2">
    <source>
        <dbReference type="ARBA" id="ARBA00022603"/>
    </source>
</evidence>
<dbReference type="CDD" id="cd02440">
    <property type="entry name" value="AdoMet_MTases"/>
    <property type="match status" value="1"/>
</dbReference>
<dbReference type="InterPro" id="IPR010280">
    <property type="entry name" value="U5_MeTrfase_fam"/>
</dbReference>
<dbReference type="AlphaFoldDB" id="A0A9D9D9B3"/>
<feature type="active site" description="Nucleophile" evidence="6">
    <location>
        <position position="375"/>
    </location>
</feature>
<dbReference type="SUPFAM" id="SSF53335">
    <property type="entry name" value="S-adenosyl-L-methionine-dependent methyltransferases"/>
    <property type="match status" value="1"/>
</dbReference>
<dbReference type="Gene3D" id="2.40.50.140">
    <property type="entry name" value="Nucleic acid-binding proteins"/>
    <property type="match status" value="1"/>
</dbReference>
<feature type="binding site" evidence="6">
    <location>
        <position position="349"/>
    </location>
    <ligand>
        <name>S-adenosyl-L-methionine</name>
        <dbReference type="ChEBI" id="CHEBI:59789"/>
    </ligand>
</feature>
<reference evidence="7" key="2">
    <citation type="journal article" date="2021" name="PeerJ">
        <title>Extensive microbial diversity within the chicken gut microbiome revealed by metagenomics and culture.</title>
        <authorList>
            <person name="Gilroy R."/>
            <person name="Ravi A."/>
            <person name="Getino M."/>
            <person name="Pursley I."/>
            <person name="Horton D.L."/>
            <person name="Alikhan N.F."/>
            <person name="Baker D."/>
            <person name="Gharbi K."/>
            <person name="Hall N."/>
            <person name="Watson M."/>
            <person name="Adriaenssens E.M."/>
            <person name="Foster-Nyarko E."/>
            <person name="Jarju S."/>
            <person name="Secka A."/>
            <person name="Antonio M."/>
            <person name="Oren A."/>
            <person name="Chaudhuri R.R."/>
            <person name="La Ragione R."/>
            <person name="Hildebrand F."/>
            <person name="Pallen M.J."/>
        </authorList>
    </citation>
    <scope>NUCLEOTIDE SEQUENCE</scope>
    <source>
        <strain evidence="7">17213</strain>
    </source>
</reference>
<dbReference type="PANTHER" id="PTHR11061">
    <property type="entry name" value="RNA M5U METHYLTRANSFERASE"/>
    <property type="match status" value="1"/>
</dbReference>
<dbReference type="NCBIfam" id="TIGR00479">
    <property type="entry name" value="rumA"/>
    <property type="match status" value="1"/>
</dbReference>
<name>A0A9D9D9B3_9GAMM</name>
<evidence type="ECO:0000313" key="8">
    <source>
        <dbReference type="Proteomes" id="UP000823631"/>
    </source>
</evidence>
<feature type="binding site" evidence="6">
    <location>
        <position position="301"/>
    </location>
    <ligand>
        <name>S-adenosyl-L-methionine</name>
        <dbReference type="ChEBI" id="CHEBI:59789"/>
    </ligand>
</feature>
<keyword evidence="1" id="KW-0408">Iron</keyword>
<dbReference type="EC" id="2.1.1.190" evidence="7"/>